<organism evidence="1">
    <name type="scientific">Solanum lycopersicum</name>
    <name type="common">Tomato</name>
    <name type="synonym">Lycopersicon esculentum</name>
    <dbReference type="NCBI Taxonomy" id="4081"/>
    <lineage>
        <taxon>Eukaryota</taxon>
        <taxon>Viridiplantae</taxon>
        <taxon>Streptophyta</taxon>
        <taxon>Embryophyta</taxon>
        <taxon>Tracheophyta</taxon>
        <taxon>Spermatophyta</taxon>
        <taxon>Magnoliopsida</taxon>
        <taxon>eudicotyledons</taxon>
        <taxon>Gunneridae</taxon>
        <taxon>Pentapetalae</taxon>
        <taxon>asterids</taxon>
        <taxon>lamiids</taxon>
        <taxon>Solanales</taxon>
        <taxon>Solanaceae</taxon>
        <taxon>Solanoideae</taxon>
        <taxon>Solaneae</taxon>
        <taxon>Solanum</taxon>
        <taxon>Solanum subgen. Lycopersicon</taxon>
    </lineage>
</organism>
<evidence type="ECO:0000313" key="2">
    <source>
        <dbReference type="Proteomes" id="UP000004994"/>
    </source>
</evidence>
<evidence type="ECO:0000313" key="1">
    <source>
        <dbReference type="EnsemblPlants" id="Solyc02g064804.1.1"/>
    </source>
</evidence>
<dbReference type="PaxDb" id="4081-Solyc02g064810.1.1"/>
<dbReference type="AlphaFoldDB" id="A0A3Q7FKG2"/>
<dbReference type="Proteomes" id="UP000004994">
    <property type="component" value="Chromosome 2"/>
</dbReference>
<proteinExistence type="predicted"/>
<dbReference type="STRING" id="4081.A0A3Q7FKG2"/>
<accession>A0A3Q7FKG2</accession>
<name>A0A3Q7FKG2_SOLLC</name>
<sequence length="98" mass="11453">MNLRSFIIKECEQQNWEGIITRIWPNTKYLDVIVTGHRASQLCPSMLRKFIRGENVLCTVNYYPTNSPEPRGFEPMLFGYGRMFELGAELQITHLTLE</sequence>
<keyword evidence="2" id="KW-1185">Reference proteome</keyword>
<reference evidence="1" key="2">
    <citation type="submission" date="2019-01" db="UniProtKB">
        <authorList>
            <consortium name="EnsemblPlants"/>
        </authorList>
    </citation>
    <scope>IDENTIFICATION</scope>
    <source>
        <strain evidence="1">cv. Heinz 1706</strain>
    </source>
</reference>
<dbReference type="InParanoid" id="A0A3Q7FKG2"/>
<dbReference type="Pfam" id="PF03321">
    <property type="entry name" value="GH3"/>
    <property type="match status" value="1"/>
</dbReference>
<dbReference type="EnsemblPlants" id="Solyc02g064804.1.1">
    <property type="protein sequence ID" value="Solyc02g064804.1.1"/>
    <property type="gene ID" value="Solyc02g064804.1"/>
</dbReference>
<protein>
    <submittedName>
        <fullName evidence="1">Uncharacterized protein</fullName>
    </submittedName>
</protein>
<reference evidence="1" key="1">
    <citation type="journal article" date="2012" name="Nature">
        <title>The tomato genome sequence provides insights into fleshy fruit evolution.</title>
        <authorList>
            <consortium name="Tomato Genome Consortium"/>
        </authorList>
    </citation>
    <scope>NUCLEOTIDE SEQUENCE [LARGE SCALE GENOMIC DNA]</scope>
    <source>
        <strain evidence="1">cv. Heinz 1706</strain>
    </source>
</reference>
<dbReference type="SMR" id="A0A3Q7FKG2"/>
<dbReference type="Gramene" id="Solyc02g064804.1.1">
    <property type="protein sequence ID" value="Solyc02g064804.1.1"/>
    <property type="gene ID" value="Solyc02g064804.1"/>
</dbReference>